<proteinExistence type="predicted"/>
<dbReference type="EMBL" id="KN729061">
    <property type="protein sequence ID" value="KIH62812.1"/>
    <property type="molecule type" value="Genomic_DNA"/>
</dbReference>
<gene>
    <name evidence="2" type="ORF">ANCDUO_06902</name>
</gene>
<name>A0A0C2DJZ6_9BILA</name>
<protein>
    <submittedName>
        <fullName evidence="2">Uncharacterized protein</fullName>
    </submittedName>
</protein>
<reference evidence="2 3" key="1">
    <citation type="submission" date="2013-12" db="EMBL/GenBank/DDBJ databases">
        <title>Draft genome of the parsitic nematode Ancylostoma duodenale.</title>
        <authorList>
            <person name="Mitreva M."/>
        </authorList>
    </citation>
    <scope>NUCLEOTIDE SEQUENCE [LARGE SCALE GENOMIC DNA]</scope>
    <source>
        <strain evidence="2 3">Zhejiang</strain>
    </source>
</reference>
<keyword evidence="3" id="KW-1185">Reference proteome</keyword>
<organism evidence="2 3">
    <name type="scientific">Ancylostoma duodenale</name>
    <dbReference type="NCBI Taxonomy" id="51022"/>
    <lineage>
        <taxon>Eukaryota</taxon>
        <taxon>Metazoa</taxon>
        <taxon>Ecdysozoa</taxon>
        <taxon>Nematoda</taxon>
        <taxon>Chromadorea</taxon>
        <taxon>Rhabditida</taxon>
        <taxon>Rhabditina</taxon>
        <taxon>Rhabditomorpha</taxon>
        <taxon>Strongyloidea</taxon>
        <taxon>Ancylostomatidae</taxon>
        <taxon>Ancylostomatinae</taxon>
        <taxon>Ancylostoma</taxon>
    </lineage>
</organism>
<accession>A0A0C2DJZ6</accession>
<feature type="region of interest" description="Disordered" evidence="1">
    <location>
        <begin position="1"/>
        <end position="30"/>
    </location>
</feature>
<evidence type="ECO:0000313" key="2">
    <source>
        <dbReference type="EMBL" id="KIH62812.1"/>
    </source>
</evidence>
<sequence length="96" mass="10239">MDAMNEGARRISEAAPFVGPPRSSARSRSLSAIQASLPPLPPPVRCGEVACEVLESTEPCTSSTSTAEVPNDAEEDLLQDEDLECYAELECAKLCK</sequence>
<dbReference type="Proteomes" id="UP000054047">
    <property type="component" value="Unassembled WGS sequence"/>
</dbReference>
<evidence type="ECO:0000256" key="1">
    <source>
        <dbReference type="SAM" id="MobiDB-lite"/>
    </source>
</evidence>
<dbReference type="AlphaFoldDB" id="A0A0C2DJZ6"/>
<evidence type="ECO:0000313" key="3">
    <source>
        <dbReference type="Proteomes" id="UP000054047"/>
    </source>
</evidence>